<dbReference type="OMA" id="KEVHWAH"/>
<dbReference type="GO" id="GO:0016758">
    <property type="term" value="F:hexosyltransferase activity"/>
    <property type="evidence" value="ECO:0007669"/>
    <property type="project" value="TreeGrafter"/>
</dbReference>
<proteinExistence type="inferred from homology"/>
<dbReference type="InterPro" id="IPR007577">
    <property type="entry name" value="GlycoTrfase_DXD_sugar-bd_CS"/>
</dbReference>
<evidence type="ECO:0000256" key="3">
    <source>
        <dbReference type="ARBA" id="ARBA00022676"/>
    </source>
</evidence>
<keyword evidence="6" id="KW-0472">Membrane</keyword>
<dbReference type="Pfam" id="PF04572">
    <property type="entry name" value="Gb3_synth"/>
    <property type="match status" value="1"/>
</dbReference>
<dbReference type="PANTHER" id="PTHR12042">
    <property type="entry name" value="LACTOSYLCERAMIDE 4-ALPHA-GALACTOSYLTRANSFERASE ALPHA- 1,4-GALACTOSYLTRANSFERASE"/>
    <property type="match status" value="1"/>
</dbReference>
<keyword evidence="4" id="KW-0808">Transferase</keyword>
<evidence type="ECO:0000256" key="6">
    <source>
        <dbReference type="ARBA" id="ARBA00023136"/>
    </source>
</evidence>
<evidence type="ECO:0000256" key="4">
    <source>
        <dbReference type="ARBA" id="ARBA00022679"/>
    </source>
</evidence>
<keyword evidence="3" id="KW-0328">Glycosyltransferase</keyword>
<comment type="caution">
    <text evidence="8">The sequence shown here is derived from an EMBL/GenBank/DDBJ whole genome shotgun (WGS) entry which is preliminary data.</text>
</comment>
<organism evidence="8 9">
    <name type="scientific">Haemaphysalis longicornis</name>
    <name type="common">Bush tick</name>
    <dbReference type="NCBI Taxonomy" id="44386"/>
    <lineage>
        <taxon>Eukaryota</taxon>
        <taxon>Metazoa</taxon>
        <taxon>Ecdysozoa</taxon>
        <taxon>Arthropoda</taxon>
        <taxon>Chelicerata</taxon>
        <taxon>Arachnida</taxon>
        <taxon>Acari</taxon>
        <taxon>Parasitiformes</taxon>
        <taxon>Ixodida</taxon>
        <taxon>Ixodoidea</taxon>
        <taxon>Ixodidae</taxon>
        <taxon>Haemaphysalinae</taxon>
        <taxon>Haemaphysalis</taxon>
    </lineage>
</organism>
<dbReference type="VEuPathDB" id="VectorBase:HLOH_044921"/>
<evidence type="ECO:0000256" key="1">
    <source>
        <dbReference type="ARBA" id="ARBA00004323"/>
    </source>
</evidence>
<sequence>METSYSNSLTARAACSIESACKHNRNHTIHLLTTGNIQDAGCPYHNVLSSYGHFKSSTIEVKTTLEGTPLGHLYNEGSFKSSAFPVEHLSDFLRYTVLWRRGGIYLDTDVIVIKSLSGLRNSVVYQQDDGVVANGVLVFDADHPALYAVINKCACEYQPHEWAGCGPSAMSFLPDDAALRRSFNALQKETFLAVKYELWENLFLPERKDWVLQTTNGSYGVHFWNKLSKGKRVVPGSGCAMDVLAREHCPRVYKLASSHPYF</sequence>
<comment type="subcellular location">
    <subcellularLocation>
        <location evidence="1">Golgi apparatus membrane</location>
        <topology evidence="1">Single-pass type II membrane protein</topology>
    </subcellularLocation>
</comment>
<protein>
    <recommendedName>
        <fullName evidence="7">Alpha 1,4-glycosyltransferase domain-containing protein</fullName>
    </recommendedName>
</protein>
<dbReference type="Gene3D" id="3.90.550.20">
    <property type="match status" value="1"/>
</dbReference>
<keyword evidence="9" id="KW-1185">Reference proteome</keyword>
<keyword evidence="5" id="KW-0333">Golgi apparatus</keyword>
<comment type="similarity">
    <text evidence="2">Belongs to the glycosyltransferase 32 family.</text>
</comment>
<dbReference type="InterPro" id="IPR051981">
    <property type="entry name" value="Glycosyltransf_32"/>
</dbReference>
<reference evidence="8 9" key="1">
    <citation type="journal article" date="2020" name="Cell">
        <title>Large-Scale Comparative Analyses of Tick Genomes Elucidate Their Genetic Diversity and Vector Capacities.</title>
        <authorList>
            <consortium name="Tick Genome and Microbiome Consortium (TIGMIC)"/>
            <person name="Jia N."/>
            <person name="Wang J."/>
            <person name="Shi W."/>
            <person name="Du L."/>
            <person name="Sun Y."/>
            <person name="Zhan W."/>
            <person name="Jiang J.F."/>
            <person name="Wang Q."/>
            <person name="Zhang B."/>
            <person name="Ji P."/>
            <person name="Bell-Sakyi L."/>
            <person name="Cui X.M."/>
            <person name="Yuan T.T."/>
            <person name="Jiang B.G."/>
            <person name="Yang W.F."/>
            <person name="Lam T.T."/>
            <person name="Chang Q.C."/>
            <person name="Ding S.J."/>
            <person name="Wang X.J."/>
            <person name="Zhu J.G."/>
            <person name="Ruan X.D."/>
            <person name="Zhao L."/>
            <person name="Wei J.T."/>
            <person name="Ye R.Z."/>
            <person name="Que T.C."/>
            <person name="Du C.H."/>
            <person name="Zhou Y.H."/>
            <person name="Cheng J.X."/>
            <person name="Dai P.F."/>
            <person name="Guo W.B."/>
            <person name="Han X.H."/>
            <person name="Huang E.J."/>
            <person name="Li L.F."/>
            <person name="Wei W."/>
            <person name="Gao Y.C."/>
            <person name="Liu J.Z."/>
            <person name="Shao H.Z."/>
            <person name="Wang X."/>
            <person name="Wang C.C."/>
            <person name="Yang T.C."/>
            <person name="Huo Q.B."/>
            <person name="Li W."/>
            <person name="Chen H.Y."/>
            <person name="Chen S.E."/>
            <person name="Zhou L.G."/>
            <person name="Ni X.B."/>
            <person name="Tian J.H."/>
            <person name="Sheng Y."/>
            <person name="Liu T."/>
            <person name="Pan Y.S."/>
            <person name="Xia L.Y."/>
            <person name="Li J."/>
            <person name="Zhao F."/>
            <person name="Cao W.C."/>
        </authorList>
    </citation>
    <scope>NUCLEOTIDE SEQUENCE [LARGE SCALE GENOMIC DNA]</scope>
    <source>
        <strain evidence="8">HaeL-2018</strain>
    </source>
</reference>
<evidence type="ECO:0000256" key="2">
    <source>
        <dbReference type="ARBA" id="ARBA00009003"/>
    </source>
</evidence>
<dbReference type="OrthoDB" id="409543at2759"/>
<dbReference type="Proteomes" id="UP000821853">
    <property type="component" value="Chromosome 10"/>
</dbReference>
<evidence type="ECO:0000259" key="7">
    <source>
        <dbReference type="Pfam" id="PF04572"/>
    </source>
</evidence>
<dbReference type="SUPFAM" id="SSF53448">
    <property type="entry name" value="Nucleotide-diphospho-sugar transferases"/>
    <property type="match status" value="1"/>
</dbReference>
<dbReference type="EMBL" id="JABSTR010000002">
    <property type="protein sequence ID" value="KAH9364568.1"/>
    <property type="molecule type" value="Genomic_DNA"/>
</dbReference>
<accession>A0A9J6FQG1</accession>
<dbReference type="Pfam" id="PF04488">
    <property type="entry name" value="Gly_transf_sug"/>
    <property type="match status" value="1"/>
</dbReference>
<dbReference type="GO" id="GO:0000139">
    <property type="term" value="C:Golgi membrane"/>
    <property type="evidence" value="ECO:0007669"/>
    <property type="project" value="UniProtKB-SubCell"/>
</dbReference>
<dbReference type="AlphaFoldDB" id="A0A9J6FQG1"/>
<dbReference type="GO" id="GO:0006688">
    <property type="term" value="P:glycosphingolipid biosynthetic process"/>
    <property type="evidence" value="ECO:0007669"/>
    <property type="project" value="TreeGrafter"/>
</dbReference>
<evidence type="ECO:0000256" key="5">
    <source>
        <dbReference type="ARBA" id="ARBA00023034"/>
    </source>
</evidence>
<feature type="domain" description="Alpha 1,4-glycosyltransferase" evidence="7">
    <location>
        <begin position="139"/>
        <end position="255"/>
    </location>
</feature>
<dbReference type="PANTHER" id="PTHR12042:SF21">
    <property type="entry name" value="ALPHA1,4-GALACTOSYLTRANSFERASE 1-RELATED"/>
    <property type="match status" value="1"/>
</dbReference>
<dbReference type="InterPro" id="IPR007652">
    <property type="entry name" value="A1-4-GlycosylTfrase_dom"/>
</dbReference>
<gene>
    <name evidence="8" type="ORF">HPB48_006055</name>
</gene>
<evidence type="ECO:0000313" key="9">
    <source>
        <dbReference type="Proteomes" id="UP000821853"/>
    </source>
</evidence>
<dbReference type="InterPro" id="IPR029044">
    <property type="entry name" value="Nucleotide-diphossugar_trans"/>
</dbReference>
<evidence type="ECO:0000313" key="8">
    <source>
        <dbReference type="EMBL" id="KAH9364568.1"/>
    </source>
</evidence>
<name>A0A9J6FQG1_HAELO</name>